<keyword evidence="2" id="KW-1185">Reference proteome</keyword>
<evidence type="ECO:0000313" key="2">
    <source>
        <dbReference type="Proteomes" id="UP000238479"/>
    </source>
</evidence>
<organism evidence="1 2">
    <name type="scientific">Rosa chinensis</name>
    <name type="common">China rose</name>
    <dbReference type="NCBI Taxonomy" id="74649"/>
    <lineage>
        <taxon>Eukaryota</taxon>
        <taxon>Viridiplantae</taxon>
        <taxon>Streptophyta</taxon>
        <taxon>Embryophyta</taxon>
        <taxon>Tracheophyta</taxon>
        <taxon>Spermatophyta</taxon>
        <taxon>Magnoliopsida</taxon>
        <taxon>eudicotyledons</taxon>
        <taxon>Gunneridae</taxon>
        <taxon>Pentapetalae</taxon>
        <taxon>rosids</taxon>
        <taxon>fabids</taxon>
        <taxon>Rosales</taxon>
        <taxon>Rosaceae</taxon>
        <taxon>Rosoideae</taxon>
        <taxon>Rosoideae incertae sedis</taxon>
        <taxon>Rosa</taxon>
    </lineage>
</organism>
<dbReference type="EMBL" id="PDCK01000041">
    <property type="protein sequence ID" value="PRQ43344.1"/>
    <property type="molecule type" value="Genomic_DNA"/>
</dbReference>
<dbReference type="AlphaFoldDB" id="A0A2P6RAA1"/>
<gene>
    <name evidence="1" type="ORF">RchiOBHm_Chr3g0467481</name>
</gene>
<dbReference type="Proteomes" id="UP000238479">
    <property type="component" value="Chromosome 3"/>
</dbReference>
<evidence type="ECO:0000313" key="1">
    <source>
        <dbReference type="EMBL" id="PRQ43344.1"/>
    </source>
</evidence>
<protein>
    <submittedName>
        <fullName evidence="1">Uncharacterized protein</fullName>
    </submittedName>
</protein>
<proteinExistence type="predicted"/>
<dbReference type="Gramene" id="PRQ43344">
    <property type="protein sequence ID" value="PRQ43344"/>
    <property type="gene ID" value="RchiOBHm_Chr3g0467481"/>
</dbReference>
<accession>A0A2P6RAA1</accession>
<comment type="caution">
    <text evidence="1">The sequence shown here is derived from an EMBL/GenBank/DDBJ whole genome shotgun (WGS) entry which is preliminary data.</text>
</comment>
<name>A0A2P6RAA1_ROSCH</name>
<reference evidence="1 2" key="1">
    <citation type="journal article" date="2018" name="Nat. Genet.">
        <title>The Rosa genome provides new insights in the design of modern roses.</title>
        <authorList>
            <person name="Bendahmane M."/>
        </authorList>
    </citation>
    <scope>NUCLEOTIDE SEQUENCE [LARGE SCALE GENOMIC DNA]</scope>
    <source>
        <strain evidence="2">cv. Old Blush</strain>
    </source>
</reference>
<sequence>MRLMLESCGFLFTQFYENDAAEYKLSTIQIVEDFIRTSSFSEFRKSLQLLFAFLGHIKTGVCLQVFSRYNYKGQSKKPQRSGTRRAMVCLILQVLDARRFLSRSSGLVFT</sequence>